<keyword evidence="3" id="KW-1185">Reference proteome</keyword>
<reference evidence="2 3" key="1">
    <citation type="submission" date="2020-08" db="EMBL/GenBank/DDBJ databases">
        <title>novel species in genus Nocardioides.</title>
        <authorList>
            <person name="Zhang G."/>
        </authorList>
    </citation>
    <scope>NUCLEOTIDE SEQUENCE [LARGE SCALE GENOMIC DNA]</scope>
    <source>
        <strain evidence="2 3">SC8A-24</strain>
    </source>
</reference>
<feature type="transmembrane region" description="Helical" evidence="1">
    <location>
        <begin position="7"/>
        <end position="26"/>
    </location>
</feature>
<feature type="transmembrane region" description="Helical" evidence="1">
    <location>
        <begin position="78"/>
        <end position="96"/>
    </location>
</feature>
<organism evidence="2 3">
    <name type="scientific">Nocardioides deserti</name>
    <dbReference type="NCBI Taxonomy" id="1588644"/>
    <lineage>
        <taxon>Bacteria</taxon>
        <taxon>Bacillati</taxon>
        <taxon>Actinomycetota</taxon>
        <taxon>Actinomycetes</taxon>
        <taxon>Propionibacteriales</taxon>
        <taxon>Nocardioidaceae</taxon>
        <taxon>Nocardioides</taxon>
    </lineage>
</organism>
<feature type="transmembrane region" description="Helical" evidence="1">
    <location>
        <begin position="46"/>
        <end position="66"/>
    </location>
</feature>
<evidence type="ECO:0000256" key="1">
    <source>
        <dbReference type="SAM" id="Phobius"/>
    </source>
</evidence>
<protein>
    <submittedName>
        <fullName evidence="2">Uncharacterized protein</fullName>
    </submittedName>
</protein>
<keyword evidence="1" id="KW-0472">Membrane</keyword>
<accession>A0ABR6UD40</accession>
<proteinExistence type="predicted"/>
<keyword evidence="1" id="KW-1133">Transmembrane helix</keyword>
<evidence type="ECO:0000313" key="3">
    <source>
        <dbReference type="Proteomes" id="UP000604001"/>
    </source>
</evidence>
<sequence>MLITGAVNVVLGIPSTTAVLYVAVLIDNTVLGPADYEFAANREAGMFLGVLALAALIAVFSAVNIGLQRWLTGFRPHLWAVALLAFLQPTIVTLLAS</sequence>
<dbReference type="Proteomes" id="UP000604001">
    <property type="component" value="Unassembled WGS sequence"/>
</dbReference>
<evidence type="ECO:0000313" key="2">
    <source>
        <dbReference type="EMBL" id="MBC2962377.1"/>
    </source>
</evidence>
<dbReference type="EMBL" id="JACMYC010000020">
    <property type="protein sequence ID" value="MBC2962377.1"/>
    <property type="molecule type" value="Genomic_DNA"/>
</dbReference>
<name>A0ABR6UD40_9ACTN</name>
<gene>
    <name evidence="2" type="ORF">H7344_18975</name>
</gene>
<keyword evidence="1" id="KW-0812">Transmembrane</keyword>
<dbReference type="RefSeq" id="WP_186347550.1">
    <property type="nucleotide sequence ID" value="NZ_BMMR01000002.1"/>
</dbReference>
<comment type="caution">
    <text evidence="2">The sequence shown here is derived from an EMBL/GenBank/DDBJ whole genome shotgun (WGS) entry which is preliminary data.</text>
</comment>